<keyword evidence="1" id="KW-0472">Membrane</keyword>
<reference evidence="2 3" key="1">
    <citation type="submission" date="2017-07" db="EMBL/GenBank/DDBJ databases">
        <title>Flavobacterium cyanobacteriorum sp. nov., isolated from cyanobacterial aggregates in a eutrophic lake.</title>
        <authorList>
            <person name="Cai H."/>
        </authorList>
    </citation>
    <scope>NUCLEOTIDE SEQUENCE [LARGE SCALE GENOMIC DNA]</scope>
    <source>
        <strain evidence="2 3">TH167</strain>
    </source>
</reference>
<feature type="transmembrane region" description="Helical" evidence="1">
    <location>
        <begin position="33"/>
        <end position="53"/>
    </location>
</feature>
<evidence type="ECO:0000313" key="3">
    <source>
        <dbReference type="Proteomes" id="UP000216035"/>
    </source>
</evidence>
<dbReference type="Proteomes" id="UP000216035">
    <property type="component" value="Unassembled WGS sequence"/>
</dbReference>
<dbReference type="AlphaFoldDB" id="A0A255ZQF1"/>
<sequence length="65" mass="6969">MKVFINVLIVIAVALIAVNISLLDLKNPFSGDSAIGIIGIAASICAVLILVIFRMSKNIEERSKE</sequence>
<keyword evidence="1" id="KW-1133">Transmembrane helix</keyword>
<comment type="caution">
    <text evidence="2">The sequence shown here is derived from an EMBL/GenBank/DDBJ whole genome shotgun (WGS) entry which is preliminary data.</text>
</comment>
<gene>
    <name evidence="2" type="ORF">CHX27_09445</name>
</gene>
<keyword evidence="1" id="KW-0812">Transmembrane</keyword>
<keyword evidence="3" id="KW-1185">Reference proteome</keyword>
<accession>A0A255ZQF1</accession>
<evidence type="ECO:0000256" key="1">
    <source>
        <dbReference type="SAM" id="Phobius"/>
    </source>
</evidence>
<evidence type="ECO:0000313" key="2">
    <source>
        <dbReference type="EMBL" id="OYQ43686.1"/>
    </source>
</evidence>
<organism evidence="2 3">
    <name type="scientific">Flavobacterium aurantiibacter</name>
    <dbReference type="NCBI Taxonomy" id="2023067"/>
    <lineage>
        <taxon>Bacteria</taxon>
        <taxon>Pseudomonadati</taxon>
        <taxon>Bacteroidota</taxon>
        <taxon>Flavobacteriia</taxon>
        <taxon>Flavobacteriales</taxon>
        <taxon>Flavobacteriaceae</taxon>
        <taxon>Flavobacterium</taxon>
    </lineage>
</organism>
<proteinExistence type="predicted"/>
<name>A0A255ZQF1_9FLAO</name>
<dbReference type="EMBL" id="NOXX01000200">
    <property type="protein sequence ID" value="OYQ43686.1"/>
    <property type="molecule type" value="Genomic_DNA"/>
</dbReference>
<protein>
    <submittedName>
        <fullName evidence="2">Uncharacterized protein</fullName>
    </submittedName>
</protein>